<dbReference type="AlphaFoldDB" id="A0A1I8Q6U2"/>
<evidence type="ECO:0000256" key="1">
    <source>
        <dbReference type="SAM" id="SignalP"/>
    </source>
</evidence>
<dbReference type="OrthoDB" id="5986631at2759"/>
<evidence type="ECO:0000313" key="3">
    <source>
        <dbReference type="Proteomes" id="UP000095300"/>
    </source>
</evidence>
<dbReference type="EnsemblMetazoa" id="SCAU014411-RA">
    <property type="protein sequence ID" value="SCAU014411-PA"/>
    <property type="gene ID" value="SCAU014411"/>
</dbReference>
<feature type="signal peptide" evidence="1">
    <location>
        <begin position="1"/>
        <end position="22"/>
    </location>
</feature>
<keyword evidence="3" id="KW-1185">Reference proteome</keyword>
<protein>
    <submittedName>
        <fullName evidence="2">Uncharacterized protein</fullName>
    </submittedName>
</protein>
<dbReference type="VEuPathDB" id="VectorBase:SCAU014411"/>
<dbReference type="Proteomes" id="UP000095300">
    <property type="component" value="Unassembled WGS sequence"/>
</dbReference>
<proteinExistence type="predicted"/>
<organism evidence="2 3">
    <name type="scientific">Stomoxys calcitrans</name>
    <name type="common">Stable fly</name>
    <name type="synonym">Conops calcitrans</name>
    <dbReference type="NCBI Taxonomy" id="35570"/>
    <lineage>
        <taxon>Eukaryota</taxon>
        <taxon>Metazoa</taxon>
        <taxon>Ecdysozoa</taxon>
        <taxon>Arthropoda</taxon>
        <taxon>Hexapoda</taxon>
        <taxon>Insecta</taxon>
        <taxon>Pterygota</taxon>
        <taxon>Neoptera</taxon>
        <taxon>Endopterygota</taxon>
        <taxon>Diptera</taxon>
        <taxon>Brachycera</taxon>
        <taxon>Muscomorpha</taxon>
        <taxon>Muscoidea</taxon>
        <taxon>Muscidae</taxon>
        <taxon>Stomoxys</taxon>
    </lineage>
</organism>
<gene>
    <name evidence="2" type="primary">106092490</name>
</gene>
<sequence length="239" mass="27754">MWNKLLIWMALSALINIKISLGLPQASEGSANDVFNAESVKETKRFTLAKFAYENLRRSLWPKEIYPKMAEYISGLQEWCERDESWLIFPKYPQLQESLDNCRILLKGLMASPENCPKQLALQSNHDNIRSIFQDIAEENVKNEWTSKYMAFVLDIRPILVKSAQEFYEQLADKVKSYIANLKEEEAAEGADILAWNEKFTSDIDNVRKEVLVIEFMGLFPDERSVLENKCKVQYKNVL</sequence>
<reference evidence="2" key="1">
    <citation type="submission" date="2020-05" db="UniProtKB">
        <authorList>
            <consortium name="EnsemblMetazoa"/>
        </authorList>
    </citation>
    <scope>IDENTIFICATION</scope>
    <source>
        <strain evidence="2">USDA</strain>
    </source>
</reference>
<feature type="chain" id="PRO_5009327815" evidence="1">
    <location>
        <begin position="23"/>
        <end position="239"/>
    </location>
</feature>
<accession>A0A1I8Q6U2</accession>
<name>A0A1I8Q6U2_STOCA</name>
<dbReference type="KEGG" id="scac:106092490"/>
<evidence type="ECO:0000313" key="2">
    <source>
        <dbReference type="EnsemblMetazoa" id="SCAU014411-PA"/>
    </source>
</evidence>
<keyword evidence="1" id="KW-0732">Signal</keyword>